<gene>
    <name evidence="1" type="ORF">PYW08_007470</name>
</gene>
<organism evidence="1 2">
    <name type="scientific">Mythimna loreyi</name>
    <dbReference type="NCBI Taxonomy" id="667449"/>
    <lineage>
        <taxon>Eukaryota</taxon>
        <taxon>Metazoa</taxon>
        <taxon>Ecdysozoa</taxon>
        <taxon>Arthropoda</taxon>
        <taxon>Hexapoda</taxon>
        <taxon>Insecta</taxon>
        <taxon>Pterygota</taxon>
        <taxon>Neoptera</taxon>
        <taxon>Endopterygota</taxon>
        <taxon>Lepidoptera</taxon>
        <taxon>Glossata</taxon>
        <taxon>Ditrysia</taxon>
        <taxon>Noctuoidea</taxon>
        <taxon>Noctuidae</taxon>
        <taxon>Noctuinae</taxon>
        <taxon>Hadenini</taxon>
        <taxon>Mythimna</taxon>
    </lineage>
</organism>
<dbReference type="Proteomes" id="UP001231649">
    <property type="component" value="Chromosome 20"/>
</dbReference>
<comment type="caution">
    <text evidence="1">The sequence shown here is derived from an EMBL/GenBank/DDBJ whole genome shotgun (WGS) entry which is preliminary data.</text>
</comment>
<sequence>MSKVGVGFVKDTSVSAFGLVSGHKPEHMTSAMDTDVAAVPESITAGMILRRTPSNMTDLDEFNASKSVSGGSAFMLTSLFTSILEDVITQLWILERCNTGLALIRTLSDIDYLKAIKYGVYDANEVKDELDGIDPKNLNCTIYKIKKLDADRKYINKVMVATYMGLAQSFSFDNLVSYIHSYEELERYRIHLVEEESKNKLLRKELSKQVRQQRNHIKTVLYDTEVIIDKLRTQVEDSVLYAEVRTRYIDNWQVARTEQHLQTIFDVEYTPATSIEYYKQRSDHELRVHTEVETLVTITINETLEKIEEWMEKFEKDMEKIDLKIQIKKNQYQDKRDKRIGYEEMIEVHEQQMKDWNKFKEEREIARRYHEKMLNSAIIVQAWWRGLLVRLQLGPYKKIKKPKAKKK</sequence>
<keyword evidence="2" id="KW-1185">Reference proteome</keyword>
<proteinExistence type="predicted"/>
<name>A0ACC2QCZ0_9NEOP</name>
<evidence type="ECO:0000313" key="1">
    <source>
        <dbReference type="EMBL" id="KAJ8713850.1"/>
    </source>
</evidence>
<protein>
    <submittedName>
        <fullName evidence="1">Uncharacterized protein</fullName>
    </submittedName>
</protein>
<accession>A0ACC2QCZ0</accession>
<reference evidence="1" key="1">
    <citation type="submission" date="2023-03" db="EMBL/GenBank/DDBJ databases">
        <title>Chromosome-level genomes of two armyworms, Mythimna separata and Mythimna loreyi, provide insights into the biosynthesis and reception of sex pheromones.</title>
        <authorList>
            <person name="Zhao H."/>
        </authorList>
    </citation>
    <scope>NUCLEOTIDE SEQUENCE</scope>
    <source>
        <strain evidence="1">BeijingLab</strain>
    </source>
</reference>
<evidence type="ECO:0000313" key="2">
    <source>
        <dbReference type="Proteomes" id="UP001231649"/>
    </source>
</evidence>
<dbReference type="EMBL" id="CM056796">
    <property type="protein sequence ID" value="KAJ8713850.1"/>
    <property type="molecule type" value="Genomic_DNA"/>
</dbReference>